<sequence>MSWFRTMMHQEPIIMWSFIIGGMGLAMPIVVPPIREAMGYGNQPTPKAPPPVSKLIETFKQAHTRRSGSQAGPLGKLHKEGLDLLRSHGWKEVARDDDADRVPGLAFTTRKGADFPARGAGLPTVRQLPH</sequence>
<keyword evidence="2" id="KW-0472">Membrane</keyword>
<keyword evidence="2" id="KW-1133">Transmembrane helix</keyword>
<dbReference type="AlphaFoldDB" id="A0A2P6V7Y1"/>
<comment type="caution">
    <text evidence="3">The sequence shown here is derived from an EMBL/GenBank/DDBJ whole genome shotgun (WGS) entry which is preliminary data.</text>
</comment>
<accession>A0A2P6V7Y1</accession>
<dbReference type="Proteomes" id="UP000239649">
    <property type="component" value="Unassembled WGS sequence"/>
</dbReference>
<keyword evidence="2" id="KW-0812">Transmembrane</keyword>
<evidence type="ECO:0000313" key="4">
    <source>
        <dbReference type="Proteomes" id="UP000239649"/>
    </source>
</evidence>
<evidence type="ECO:0000256" key="2">
    <source>
        <dbReference type="SAM" id="Phobius"/>
    </source>
</evidence>
<protein>
    <submittedName>
        <fullName evidence="3">Uncharacterized protein</fullName>
    </submittedName>
</protein>
<dbReference type="OrthoDB" id="541556at2759"/>
<reference evidence="3 4" key="1">
    <citation type="journal article" date="2018" name="Plant J.">
        <title>Genome sequences of Chlorella sorokiniana UTEX 1602 and Micractinium conductrix SAG 241.80: implications to maltose excretion by a green alga.</title>
        <authorList>
            <person name="Arriola M.B."/>
            <person name="Velmurugan N."/>
            <person name="Zhang Y."/>
            <person name="Plunkett M.H."/>
            <person name="Hondzo H."/>
            <person name="Barney B.M."/>
        </authorList>
    </citation>
    <scope>NUCLEOTIDE SEQUENCE [LARGE SCALE GENOMIC DNA]</scope>
    <source>
        <strain evidence="3 4">SAG 241.80</strain>
    </source>
</reference>
<organism evidence="3 4">
    <name type="scientific">Micractinium conductrix</name>
    <dbReference type="NCBI Taxonomy" id="554055"/>
    <lineage>
        <taxon>Eukaryota</taxon>
        <taxon>Viridiplantae</taxon>
        <taxon>Chlorophyta</taxon>
        <taxon>core chlorophytes</taxon>
        <taxon>Trebouxiophyceae</taxon>
        <taxon>Chlorellales</taxon>
        <taxon>Chlorellaceae</taxon>
        <taxon>Chlorella clade</taxon>
        <taxon>Micractinium</taxon>
    </lineage>
</organism>
<feature type="region of interest" description="Disordered" evidence="1">
    <location>
        <begin position="109"/>
        <end position="130"/>
    </location>
</feature>
<proteinExistence type="predicted"/>
<dbReference type="EMBL" id="LHPF02000021">
    <property type="protein sequence ID" value="PSC70195.1"/>
    <property type="molecule type" value="Genomic_DNA"/>
</dbReference>
<keyword evidence="4" id="KW-1185">Reference proteome</keyword>
<evidence type="ECO:0000256" key="1">
    <source>
        <dbReference type="SAM" id="MobiDB-lite"/>
    </source>
</evidence>
<feature type="transmembrane region" description="Helical" evidence="2">
    <location>
        <begin position="13"/>
        <end position="31"/>
    </location>
</feature>
<evidence type="ECO:0000313" key="3">
    <source>
        <dbReference type="EMBL" id="PSC70195.1"/>
    </source>
</evidence>
<name>A0A2P6V7Y1_9CHLO</name>
<gene>
    <name evidence="3" type="ORF">C2E20_6346</name>
</gene>